<dbReference type="GO" id="GO:0043190">
    <property type="term" value="C:ATP-binding cassette (ABC) transporter complex"/>
    <property type="evidence" value="ECO:0007669"/>
    <property type="project" value="InterPro"/>
</dbReference>
<evidence type="ECO:0000256" key="2">
    <source>
        <dbReference type="ARBA" id="ARBA00022692"/>
    </source>
</evidence>
<organism evidence="7 8">
    <name type="scientific">Acidisarcina polymorpha</name>
    <dbReference type="NCBI Taxonomy" id="2211140"/>
    <lineage>
        <taxon>Bacteria</taxon>
        <taxon>Pseudomonadati</taxon>
        <taxon>Acidobacteriota</taxon>
        <taxon>Terriglobia</taxon>
        <taxon>Terriglobales</taxon>
        <taxon>Acidobacteriaceae</taxon>
        <taxon>Acidisarcina</taxon>
    </lineage>
</organism>
<keyword evidence="3 5" id="KW-1133">Transmembrane helix</keyword>
<sequence>MSSSVVIAPREGKRSFDKVVGIYWKEAKYEFLKYWRMPVYSLSVILFPAMFYTLFGLILNRDLSGGHKEAATYLLATMGCYGVIGVALFGFGVGVAMERGQGWLQVKRASPMPVAAYFTGRVAMCLIFSLIVFLMLFTLGSLFGGVHLTGLQVMALMATLVLGSIPFCSFGLAIGYFARPNSAPSIVNMLYLPLSFFSGLWMPIGVFPTVLQKVAVALPPYHLGQLALHMVGFPGRGDVHTHINVLIGFALICLGAAMLGFRRDEGKLYG</sequence>
<evidence type="ECO:0000256" key="5">
    <source>
        <dbReference type="SAM" id="Phobius"/>
    </source>
</evidence>
<dbReference type="EMBL" id="CP030840">
    <property type="protein sequence ID" value="AXC11434.1"/>
    <property type="molecule type" value="Genomic_DNA"/>
</dbReference>
<dbReference type="InterPro" id="IPR013525">
    <property type="entry name" value="ABC2_TM"/>
</dbReference>
<feature type="transmembrane region" description="Helical" evidence="5">
    <location>
        <begin position="118"/>
        <end position="143"/>
    </location>
</feature>
<feature type="transmembrane region" description="Helical" evidence="5">
    <location>
        <begin position="190"/>
        <end position="211"/>
    </location>
</feature>
<evidence type="ECO:0000256" key="4">
    <source>
        <dbReference type="ARBA" id="ARBA00023136"/>
    </source>
</evidence>
<dbReference type="InterPro" id="IPR000412">
    <property type="entry name" value="ABC_2_transport"/>
</dbReference>
<feature type="transmembrane region" description="Helical" evidence="5">
    <location>
        <begin position="243"/>
        <end position="261"/>
    </location>
</feature>
<dbReference type="PANTHER" id="PTHR43229">
    <property type="entry name" value="NODULATION PROTEIN J"/>
    <property type="match status" value="1"/>
</dbReference>
<reference evidence="7 8" key="1">
    <citation type="journal article" date="2018" name="Front. Microbiol.">
        <title>Hydrolytic Capabilities as a Key to Environmental Success: Chitinolytic and Cellulolytic Acidobacteria From Acidic Sub-arctic Soils and Boreal Peatlands.</title>
        <authorList>
            <person name="Belova S.E."/>
            <person name="Ravin N.V."/>
            <person name="Pankratov T.A."/>
            <person name="Rakitin A.L."/>
            <person name="Ivanova A.A."/>
            <person name="Beletsky A.V."/>
            <person name="Mardanov A.V."/>
            <person name="Sinninghe Damste J.S."/>
            <person name="Dedysh S.N."/>
        </authorList>
    </citation>
    <scope>NUCLEOTIDE SEQUENCE [LARGE SCALE GENOMIC DNA]</scope>
    <source>
        <strain evidence="7 8">SBC82</strain>
    </source>
</reference>
<keyword evidence="8" id="KW-1185">Reference proteome</keyword>
<keyword evidence="4 5" id="KW-0472">Membrane</keyword>
<evidence type="ECO:0000313" key="7">
    <source>
        <dbReference type="EMBL" id="AXC11434.1"/>
    </source>
</evidence>
<feature type="domain" description="ABC-2 type transporter transmembrane" evidence="6">
    <location>
        <begin position="28"/>
        <end position="225"/>
    </location>
</feature>
<proteinExistence type="predicted"/>
<name>A0A2Z5FY43_9BACT</name>
<dbReference type="PIRSF" id="PIRSF006648">
    <property type="entry name" value="DrrB"/>
    <property type="match status" value="1"/>
</dbReference>
<comment type="subcellular location">
    <subcellularLocation>
        <location evidence="1">Membrane</location>
        <topology evidence="1">Multi-pass membrane protein</topology>
    </subcellularLocation>
</comment>
<dbReference type="Pfam" id="PF01061">
    <property type="entry name" value="ABC2_membrane"/>
    <property type="match status" value="1"/>
</dbReference>
<dbReference type="InterPro" id="IPR051784">
    <property type="entry name" value="Nod_factor_ABC_transporter"/>
</dbReference>
<feature type="transmembrane region" description="Helical" evidence="5">
    <location>
        <begin position="155"/>
        <end position="178"/>
    </location>
</feature>
<dbReference type="GO" id="GO:0140359">
    <property type="term" value="F:ABC-type transporter activity"/>
    <property type="evidence" value="ECO:0007669"/>
    <property type="project" value="InterPro"/>
</dbReference>
<feature type="transmembrane region" description="Helical" evidence="5">
    <location>
        <begin position="39"/>
        <end position="59"/>
    </location>
</feature>
<evidence type="ECO:0000313" key="8">
    <source>
        <dbReference type="Proteomes" id="UP000253606"/>
    </source>
</evidence>
<dbReference type="OrthoDB" id="63188at2"/>
<evidence type="ECO:0000259" key="6">
    <source>
        <dbReference type="Pfam" id="PF01061"/>
    </source>
</evidence>
<protein>
    <submittedName>
        <fullName evidence="7">ABC transporter permease protein</fullName>
    </submittedName>
</protein>
<feature type="transmembrane region" description="Helical" evidence="5">
    <location>
        <begin position="71"/>
        <end position="97"/>
    </location>
</feature>
<accession>A0A2Z5FY43</accession>
<dbReference type="PANTHER" id="PTHR43229:SF2">
    <property type="entry name" value="NODULATION PROTEIN J"/>
    <property type="match status" value="1"/>
</dbReference>
<dbReference type="AlphaFoldDB" id="A0A2Z5FY43"/>
<gene>
    <name evidence="7" type="ORF">ACPOL_2110</name>
</gene>
<evidence type="ECO:0000256" key="3">
    <source>
        <dbReference type="ARBA" id="ARBA00022989"/>
    </source>
</evidence>
<dbReference type="KEGG" id="abas:ACPOL_2110"/>
<dbReference type="RefSeq" id="WP_114206892.1">
    <property type="nucleotide sequence ID" value="NZ_CP030840.1"/>
</dbReference>
<keyword evidence="2 5" id="KW-0812">Transmembrane</keyword>
<dbReference type="Proteomes" id="UP000253606">
    <property type="component" value="Chromosome"/>
</dbReference>
<evidence type="ECO:0000256" key="1">
    <source>
        <dbReference type="ARBA" id="ARBA00004141"/>
    </source>
</evidence>